<dbReference type="AlphaFoldDB" id="A0A1I0H174"/>
<sequence>MDYKLLIIPVVIVVLGIIFMIVMSARGNQSGGKAQDRMKEFAIQEYPCLKGAPFSVINLLEDAVNAQHIWVVAYDKGGMRLIPATSNPFTQVLTKYEDTTPFFDWKKQLAANLFVGNKTEDNEYIPYSAITNVTVDESRKKVILQIGNAEKSFKYQMKDCFGAPQDETLNAFFRYLKSIKKAIP</sequence>
<keyword evidence="1" id="KW-1133">Transmembrane helix</keyword>
<dbReference type="RefSeq" id="WP_022512846.1">
    <property type="nucleotide sequence ID" value="NZ_FOIM01000014.1"/>
</dbReference>
<gene>
    <name evidence="2" type="ORF">SAMN05216313_11413</name>
</gene>
<feature type="transmembrane region" description="Helical" evidence="1">
    <location>
        <begin position="6"/>
        <end position="25"/>
    </location>
</feature>
<keyword evidence="1" id="KW-0812">Transmembrane</keyword>
<accession>A0A1I0H174</accession>
<keyword evidence="1" id="KW-0472">Membrane</keyword>
<dbReference type="Proteomes" id="UP000198508">
    <property type="component" value="Unassembled WGS sequence"/>
</dbReference>
<evidence type="ECO:0000256" key="1">
    <source>
        <dbReference type="SAM" id="Phobius"/>
    </source>
</evidence>
<proteinExistence type="predicted"/>
<reference evidence="3" key="1">
    <citation type="submission" date="2016-10" db="EMBL/GenBank/DDBJ databases">
        <authorList>
            <person name="Varghese N."/>
            <person name="Submissions S."/>
        </authorList>
    </citation>
    <scope>NUCLEOTIDE SEQUENCE [LARGE SCALE GENOMIC DNA]</scope>
    <source>
        <strain evidence="3">NLAE-zl-G277</strain>
    </source>
</reference>
<keyword evidence="3" id="KW-1185">Reference proteome</keyword>
<evidence type="ECO:0000313" key="2">
    <source>
        <dbReference type="EMBL" id="SET77274.1"/>
    </source>
</evidence>
<evidence type="ECO:0000313" key="3">
    <source>
        <dbReference type="Proteomes" id="UP000198508"/>
    </source>
</evidence>
<organism evidence="2 3">
    <name type="scientific">Enterocloster lavalensis</name>
    <dbReference type="NCBI Taxonomy" id="460384"/>
    <lineage>
        <taxon>Bacteria</taxon>
        <taxon>Bacillati</taxon>
        <taxon>Bacillota</taxon>
        <taxon>Clostridia</taxon>
        <taxon>Lachnospirales</taxon>
        <taxon>Lachnospiraceae</taxon>
        <taxon>Enterocloster</taxon>
    </lineage>
</organism>
<protein>
    <submittedName>
        <fullName evidence="2">Uncharacterized protein</fullName>
    </submittedName>
</protein>
<dbReference type="EMBL" id="FOIM01000014">
    <property type="protein sequence ID" value="SET77274.1"/>
    <property type="molecule type" value="Genomic_DNA"/>
</dbReference>
<name>A0A1I0H174_9FIRM</name>